<evidence type="ECO:0000256" key="1">
    <source>
        <dbReference type="SAM" id="SignalP"/>
    </source>
</evidence>
<feature type="signal peptide" evidence="1">
    <location>
        <begin position="1"/>
        <end position="26"/>
    </location>
</feature>
<sequence length="210" mass="24906">MNRFRFSLRAFRFLSFAFLFTLSCGAPEWIRQLPPDSSDSISTTDSAKIPGGMYVRNRPERSHRNTLFYKNTVQERIFLNPEDRSFEKSMRREVKDVNEYTTYIVSGKGTYSVSGNWVLFETKEKGETFFQGNGEAFEIEYLPFNHKLLYHYDSSTKTLVPLLYESGYTEKKYGLLDGISKPYLEDRYFQIARRNFLKKEYQFHAYFHKP</sequence>
<dbReference type="AlphaFoldDB" id="A0A6N4QLV4"/>
<accession>A0A6N4QLV4</accession>
<dbReference type="RefSeq" id="WP_135569839.1">
    <property type="nucleotide sequence ID" value="NZ_RQGK01000042.1"/>
</dbReference>
<feature type="chain" id="PRO_5044426097" description="Lipoprotein" evidence="1">
    <location>
        <begin position="27"/>
        <end position="210"/>
    </location>
</feature>
<comment type="caution">
    <text evidence="2">The sequence shown here is derived from an EMBL/GenBank/DDBJ whole genome shotgun (WGS) entry which is preliminary data.</text>
</comment>
<evidence type="ECO:0000313" key="2">
    <source>
        <dbReference type="EMBL" id="TGL84705.1"/>
    </source>
</evidence>
<dbReference type="Proteomes" id="UP000297613">
    <property type="component" value="Unassembled WGS sequence"/>
</dbReference>
<gene>
    <name evidence="2" type="ORF">EHQ83_09985</name>
</gene>
<evidence type="ECO:0000313" key="3">
    <source>
        <dbReference type="Proteomes" id="UP000297613"/>
    </source>
</evidence>
<protein>
    <recommendedName>
        <fullName evidence="4">Lipoprotein</fullName>
    </recommendedName>
</protein>
<organism evidence="2 3">
    <name type="scientific">Leptospira yasudae</name>
    <dbReference type="NCBI Taxonomy" id="2202201"/>
    <lineage>
        <taxon>Bacteria</taxon>
        <taxon>Pseudomonadati</taxon>
        <taxon>Spirochaetota</taxon>
        <taxon>Spirochaetia</taxon>
        <taxon>Leptospirales</taxon>
        <taxon>Leptospiraceae</taxon>
        <taxon>Leptospira</taxon>
    </lineage>
</organism>
<proteinExistence type="predicted"/>
<name>A0A6N4QLV4_9LEPT</name>
<dbReference type="EMBL" id="RQGM01000035">
    <property type="protein sequence ID" value="TGL84705.1"/>
    <property type="molecule type" value="Genomic_DNA"/>
</dbReference>
<evidence type="ECO:0008006" key="4">
    <source>
        <dbReference type="Google" id="ProtNLM"/>
    </source>
</evidence>
<dbReference type="PROSITE" id="PS51257">
    <property type="entry name" value="PROKAR_LIPOPROTEIN"/>
    <property type="match status" value="1"/>
</dbReference>
<reference evidence="2 3" key="1">
    <citation type="journal article" date="2019" name="PLoS Negl. Trop. Dis.">
        <title>Revisiting the worldwide diversity of Leptospira species in the environment.</title>
        <authorList>
            <person name="Vincent A.T."/>
            <person name="Schiettekatte O."/>
            <person name="Bourhy P."/>
            <person name="Veyrier F.J."/>
            <person name="Picardeau M."/>
        </authorList>
    </citation>
    <scope>NUCLEOTIDE SEQUENCE [LARGE SCALE GENOMIC DNA]</scope>
    <source>
        <strain evidence="2 3">201702445</strain>
    </source>
</reference>
<keyword evidence="1" id="KW-0732">Signal</keyword>